<dbReference type="PANTHER" id="PTHR30531">
    <property type="entry name" value="FLAGELLAR BIOSYNTHETIC PROTEIN FLHB"/>
    <property type="match status" value="1"/>
</dbReference>
<dbReference type="SUPFAM" id="SSF160544">
    <property type="entry name" value="EscU C-terminal domain-like"/>
    <property type="match status" value="1"/>
</dbReference>
<dbReference type="InterPro" id="IPR006135">
    <property type="entry name" value="T3SS_substrate_exporter"/>
</dbReference>
<dbReference type="Proteomes" id="UP001621714">
    <property type="component" value="Unassembled WGS sequence"/>
</dbReference>
<reference evidence="5 6" key="1">
    <citation type="submission" date="2024-02" db="EMBL/GenBank/DDBJ databases">
        <title>Marinospirillum sp. MEB 164 isolated from Lonar lake sediment.</title>
        <authorList>
            <person name="Joshi A."/>
            <person name="Thite S."/>
        </authorList>
    </citation>
    <scope>NUCLEOTIDE SEQUENCE [LARGE SCALE GENOMIC DNA]</scope>
    <source>
        <strain evidence="5 6">MEB164</strain>
    </source>
</reference>
<dbReference type="EMBL" id="JBANFI010000001">
    <property type="protein sequence ID" value="MFK7159784.1"/>
    <property type="molecule type" value="Genomic_DNA"/>
</dbReference>
<evidence type="ECO:0000256" key="1">
    <source>
        <dbReference type="ARBA" id="ARBA00010690"/>
    </source>
</evidence>
<organism evidence="5 6">
    <name type="scientific">Marinospirillum alkalitolerans</name>
    <dbReference type="NCBI Taxonomy" id="3123374"/>
    <lineage>
        <taxon>Bacteria</taxon>
        <taxon>Pseudomonadati</taxon>
        <taxon>Pseudomonadota</taxon>
        <taxon>Gammaproteobacteria</taxon>
        <taxon>Oceanospirillales</taxon>
        <taxon>Oceanospirillaceae</taxon>
        <taxon>Marinospirillum</taxon>
    </lineage>
</organism>
<sequence>MHLRSPRKPIKRALALEYDGVGAPRLTAKGAGEIAEKIIAIAQEAEVPLYEDPHLAAALSQLELGDPVPELLYRAIAEVLAFVYDMERLQEKMAAHKPK</sequence>
<comment type="caution">
    <text evidence="5">The sequence shown here is derived from an EMBL/GenBank/DDBJ whole genome shotgun (WGS) entry which is preliminary data.</text>
</comment>
<evidence type="ECO:0000256" key="3">
    <source>
        <dbReference type="ARBA" id="ARBA00023225"/>
    </source>
</evidence>
<dbReference type="RefSeq" id="WP_405336609.1">
    <property type="nucleotide sequence ID" value="NZ_JBANFI010000001.1"/>
</dbReference>
<evidence type="ECO:0000256" key="4">
    <source>
        <dbReference type="ARBA" id="ARBA00025078"/>
    </source>
</evidence>
<accession>A0ABW8PV77</accession>
<comment type="similarity">
    <text evidence="1">Belongs to the type III secretion exporter family.</text>
</comment>
<protein>
    <recommendedName>
        <fullName evidence="2">Flagellar biosynthetic protein FlhB</fullName>
    </recommendedName>
</protein>
<gene>
    <name evidence="5" type="ORF">V6U78_01855</name>
</gene>
<keyword evidence="3" id="KW-0653">Protein transport</keyword>
<dbReference type="InterPro" id="IPR029025">
    <property type="entry name" value="T3SS_substrate_exporter_C"/>
</dbReference>
<evidence type="ECO:0000313" key="6">
    <source>
        <dbReference type="Proteomes" id="UP001621714"/>
    </source>
</evidence>
<name>A0ABW8PV77_9GAMM</name>
<dbReference type="PANTHER" id="PTHR30531:SF12">
    <property type="entry name" value="FLAGELLAR BIOSYNTHETIC PROTEIN FLHB"/>
    <property type="match status" value="1"/>
</dbReference>
<keyword evidence="3" id="KW-0813">Transport</keyword>
<evidence type="ECO:0000313" key="5">
    <source>
        <dbReference type="EMBL" id="MFK7159784.1"/>
    </source>
</evidence>
<keyword evidence="3" id="KW-1006">Bacterial flagellum protein export</keyword>
<comment type="function">
    <text evidence="4">Required for formation of the rod structure in the basal body of the flagellar apparatus. Together with FliI and FliH, may constitute the export apparatus of flagellin.</text>
</comment>
<evidence type="ECO:0000256" key="2">
    <source>
        <dbReference type="ARBA" id="ARBA00021622"/>
    </source>
</evidence>
<proteinExistence type="inferred from homology"/>
<dbReference type="Gene3D" id="3.40.1690.10">
    <property type="entry name" value="secretion proteins EscU"/>
    <property type="match status" value="1"/>
</dbReference>
<keyword evidence="6" id="KW-1185">Reference proteome</keyword>
<dbReference type="Pfam" id="PF01312">
    <property type="entry name" value="Bac_export_2"/>
    <property type="match status" value="1"/>
</dbReference>